<sequence>MPYRHRRAKTDRIDPDVMGYEPSASQPLFKDAENSAFVV</sequence>
<dbReference type="PATRIC" id="fig|348824.6.peg.4796"/>
<protein>
    <submittedName>
        <fullName evidence="2">Uncharacterized protein</fullName>
    </submittedName>
</protein>
<reference evidence="2" key="1">
    <citation type="submission" date="2013-11" db="EMBL/GenBank/DDBJ databases">
        <title>Draft genome sequence of the broad-host-range Rhizobium sp. LPU83 strain, a member of the low-genetic diversity Oregon-like Rhizobium sp. group.</title>
        <authorList>
            <person name="Wibberg D."/>
            <person name="Puehler A."/>
            <person name="Schlueter A."/>
        </authorList>
    </citation>
    <scope>NUCLEOTIDE SEQUENCE [LARGE SCALE GENOMIC DNA]</scope>
    <source>
        <strain evidence="2">LPU83</strain>
        <plasmid evidence="2">pLPU83c</plasmid>
    </source>
</reference>
<geneLocation type="plasmid" evidence="2 3">
    <name>pLPU83c</name>
</geneLocation>
<evidence type="ECO:0000313" key="2">
    <source>
        <dbReference type="EMBL" id="CDM60666.1"/>
    </source>
</evidence>
<organism evidence="2 3">
    <name type="scientific">Rhizobium favelukesii</name>
    <dbReference type="NCBI Taxonomy" id="348824"/>
    <lineage>
        <taxon>Bacteria</taxon>
        <taxon>Pseudomonadati</taxon>
        <taxon>Pseudomonadota</taxon>
        <taxon>Alphaproteobacteria</taxon>
        <taxon>Hyphomicrobiales</taxon>
        <taxon>Rhizobiaceae</taxon>
        <taxon>Rhizobium/Agrobacterium group</taxon>
        <taxon>Rhizobium</taxon>
    </lineage>
</organism>
<evidence type="ECO:0000313" key="3">
    <source>
        <dbReference type="Proteomes" id="UP000019443"/>
    </source>
</evidence>
<name>W6S2P0_9HYPH</name>
<proteinExistence type="predicted"/>
<evidence type="ECO:0000256" key="1">
    <source>
        <dbReference type="SAM" id="MobiDB-lite"/>
    </source>
</evidence>
<dbReference type="AlphaFoldDB" id="W6S2P0"/>
<accession>W6S2P0</accession>
<feature type="region of interest" description="Disordered" evidence="1">
    <location>
        <begin position="1"/>
        <end position="25"/>
    </location>
</feature>
<gene>
    <name evidence="2" type="ORF">LPU83_pLPU83c_0104</name>
</gene>
<dbReference type="Proteomes" id="UP000019443">
    <property type="component" value="Plasmid pLPU83c"/>
</dbReference>
<dbReference type="HOGENOM" id="CLU_3315948_0_0_5"/>
<keyword evidence="2" id="KW-0614">Plasmid</keyword>
<keyword evidence="3" id="KW-1185">Reference proteome</keyword>
<dbReference type="KEGG" id="rhl:LPU83_pLPU83c_0104"/>
<dbReference type="EMBL" id="HG916854">
    <property type="protein sequence ID" value="CDM60666.1"/>
    <property type="molecule type" value="Genomic_DNA"/>
</dbReference>